<dbReference type="FunFam" id="3.30.2020.30:FF:000002">
    <property type="entry name" value="Putative gamma-butyrobetaine dioxygenase"/>
    <property type="match status" value="1"/>
</dbReference>
<dbReference type="InterPro" id="IPR042098">
    <property type="entry name" value="TauD-like_sf"/>
</dbReference>
<evidence type="ECO:0000256" key="4">
    <source>
        <dbReference type="ARBA" id="ARBA00022723"/>
    </source>
</evidence>
<dbReference type="Gene3D" id="3.30.2020.30">
    <property type="match status" value="1"/>
</dbReference>
<evidence type="ECO:0000256" key="5">
    <source>
        <dbReference type="ARBA" id="ARBA00022964"/>
    </source>
</evidence>
<dbReference type="Proteomes" id="UP000183200">
    <property type="component" value="Unassembled WGS sequence"/>
</dbReference>
<keyword evidence="4" id="KW-0479">Metal-binding</keyword>
<evidence type="ECO:0000313" key="11">
    <source>
        <dbReference type="Proteomes" id="UP000183200"/>
    </source>
</evidence>
<dbReference type="InterPro" id="IPR010376">
    <property type="entry name" value="GBBH-like_N"/>
</dbReference>
<dbReference type="CDD" id="cd00250">
    <property type="entry name" value="CAS_like"/>
    <property type="match status" value="1"/>
</dbReference>
<reference evidence="11" key="1">
    <citation type="submission" date="2016-10" db="EMBL/GenBank/DDBJ databases">
        <authorList>
            <person name="Varghese N."/>
            <person name="Submissions S."/>
        </authorList>
    </citation>
    <scope>NUCLEOTIDE SEQUENCE [LARGE SCALE GENOMIC DNA]</scope>
    <source>
        <strain evidence="11">DSM 19110</strain>
    </source>
</reference>
<dbReference type="OrthoDB" id="784878at2"/>
<feature type="domain" description="TauD/TfdA-like" evidence="8">
    <location>
        <begin position="130"/>
        <end position="365"/>
    </location>
</feature>
<dbReference type="PANTHER" id="PTHR10696">
    <property type="entry name" value="GAMMA-BUTYROBETAINE HYDROXYLASE-RELATED"/>
    <property type="match status" value="1"/>
</dbReference>
<evidence type="ECO:0000256" key="2">
    <source>
        <dbReference type="ARBA" id="ARBA00001961"/>
    </source>
</evidence>
<evidence type="ECO:0000259" key="9">
    <source>
        <dbReference type="Pfam" id="PF06155"/>
    </source>
</evidence>
<dbReference type="SUPFAM" id="SSF51197">
    <property type="entry name" value="Clavaminate synthase-like"/>
    <property type="match status" value="1"/>
</dbReference>
<evidence type="ECO:0000256" key="3">
    <source>
        <dbReference type="ARBA" id="ARBA00008654"/>
    </source>
</evidence>
<dbReference type="InterPro" id="IPR038492">
    <property type="entry name" value="GBBH-like_N_sf"/>
</dbReference>
<evidence type="ECO:0000256" key="6">
    <source>
        <dbReference type="ARBA" id="ARBA00023002"/>
    </source>
</evidence>
<dbReference type="EMBL" id="FNGY01000002">
    <property type="protein sequence ID" value="SDL87456.1"/>
    <property type="molecule type" value="Genomic_DNA"/>
</dbReference>
<protein>
    <submittedName>
        <fullName evidence="10">Gamma-butyrobetaine dioxygenase</fullName>
    </submittedName>
</protein>
<comment type="similarity">
    <text evidence="3">Belongs to the gamma-BBH/TMLD family.</text>
</comment>
<evidence type="ECO:0000256" key="1">
    <source>
        <dbReference type="ARBA" id="ARBA00001954"/>
    </source>
</evidence>
<evidence type="ECO:0000313" key="10">
    <source>
        <dbReference type="EMBL" id="SDL87456.1"/>
    </source>
</evidence>
<dbReference type="AlphaFoldDB" id="A0A1G9NLH7"/>
<dbReference type="InterPro" id="IPR050411">
    <property type="entry name" value="AlphaKG_dependent_hydroxylases"/>
</dbReference>
<keyword evidence="7" id="KW-0408">Iron</keyword>
<dbReference type="GO" id="GO:0016706">
    <property type="term" value="F:2-oxoglutarate-dependent dioxygenase activity"/>
    <property type="evidence" value="ECO:0007669"/>
    <property type="project" value="UniProtKB-ARBA"/>
</dbReference>
<dbReference type="PANTHER" id="PTHR10696:SF25">
    <property type="entry name" value="OXIDOREDUCTASE AIM17-RELATED"/>
    <property type="match status" value="1"/>
</dbReference>
<keyword evidence="11" id="KW-1185">Reference proteome</keyword>
<evidence type="ECO:0000259" key="8">
    <source>
        <dbReference type="Pfam" id="PF02668"/>
    </source>
</evidence>
<keyword evidence="5 10" id="KW-0223">Dioxygenase</keyword>
<dbReference type="Pfam" id="PF06155">
    <property type="entry name" value="GBBH-like_N"/>
    <property type="match status" value="1"/>
</dbReference>
<dbReference type="GO" id="GO:0046872">
    <property type="term" value="F:metal ion binding"/>
    <property type="evidence" value="ECO:0007669"/>
    <property type="project" value="UniProtKB-KW"/>
</dbReference>
<name>A0A1G9NLH7_9SPHI</name>
<dbReference type="Pfam" id="PF02668">
    <property type="entry name" value="TauD"/>
    <property type="match status" value="1"/>
</dbReference>
<dbReference type="RefSeq" id="WP_083361712.1">
    <property type="nucleotide sequence ID" value="NZ_FNGY01000002.1"/>
</dbReference>
<evidence type="ECO:0000256" key="7">
    <source>
        <dbReference type="ARBA" id="ARBA00023004"/>
    </source>
</evidence>
<dbReference type="FunFam" id="3.60.130.10:FF:000001">
    <property type="entry name" value="Trimethyllysine dioxygenase, mitochondrial"/>
    <property type="match status" value="1"/>
</dbReference>
<dbReference type="GO" id="GO:0045329">
    <property type="term" value="P:carnitine biosynthetic process"/>
    <property type="evidence" value="ECO:0007669"/>
    <property type="project" value="TreeGrafter"/>
</dbReference>
<comment type="cofactor">
    <cofactor evidence="2">
        <name>L-ascorbate</name>
        <dbReference type="ChEBI" id="CHEBI:38290"/>
    </cofactor>
</comment>
<gene>
    <name evidence="10" type="ORF">SAMN05421820_102372</name>
</gene>
<accession>A0A1G9NLH7</accession>
<keyword evidence="6" id="KW-0560">Oxidoreductase</keyword>
<sequence>MMERYHIVSYSADRNVLAIKWGDGHKSTYHYIYLRDNCPSPKSIHENGQKITETAQLNPEIRPAHIELVKEDTIQITWEQDGHSSSFPAAWLRDHCLSTAEIEKRGQKDLLFEPIELWDSTLGIGVPQGEYQQVTEDRTSLTVWLEYVRRYGFAVLNDVPLRKAAVVEVARLFGYVRETNYGRVYQEKILLHPNNLTFTSQALSPRTDNPYRDPVPTLQLLHCLHNEVTGGDTIVVDGFKVATAMRKKHPDLFELLSRVPVSFRFRDKDHWIERKTTIIGLDPQKKLHSIRFNNRAIQPFEMDNQLIPDFYRAYQTFARMLDDPAAQVRFKMMPGQLFIADNERVLHGRTAFDRKEGKRHLQGTYADRDGLLSKLRMLKKN</sequence>
<dbReference type="InterPro" id="IPR003819">
    <property type="entry name" value="TauD/TfdA-like"/>
</dbReference>
<feature type="domain" description="Gamma-butyrobetaine hydroxylase-like N-terminal" evidence="9">
    <location>
        <begin position="10"/>
        <end position="93"/>
    </location>
</feature>
<comment type="cofactor">
    <cofactor evidence="1">
        <name>Fe(2+)</name>
        <dbReference type="ChEBI" id="CHEBI:29033"/>
    </cofactor>
</comment>
<proteinExistence type="inferred from homology"/>
<organism evidence="10 11">
    <name type="scientific">Pedobacter steynii</name>
    <dbReference type="NCBI Taxonomy" id="430522"/>
    <lineage>
        <taxon>Bacteria</taxon>
        <taxon>Pseudomonadati</taxon>
        <taxon>Bacteroidota</taxon>
        <taxon>Sphingobacteriia</taxon>
        <taxon>Sphingobacteriales</taxon>
        <taxon>Sphingobacteriaceae</taxon>
        <taxon>Pedobacter</taxon>
    </lineage>
</organism>
<dbReference type="Gene3D" id="3.60.130.10">
    <property type="entry name" value="Clavaminate synthase-like"/>
    <property type="match status" value="1"/>
</dbReference>